<dbReference type="PROSITE" id="PS51257">
    <property type="entry name" value="PROKAR_LIPOPROTEIN"/>
    <property type="match status" value="1"/>
</dbReference>
<feature type="compositionally biased region" description="Low complexity" evidence="1">
    <location>
        <begin position="34"/>
        <end position="54"/>
    </location>
</feature>
<organism evidence="3 4">
    <name type="scientific">Propylenella binzhouense</name>
    <dbReference type="NCBI Taxonomy" id="2555902"/>
    <lineage>
        <taxon>Bacteria</taxon>
        <taxon>Pseudomonadati</taxon>
        <taxon>Pseudomonadota</taxon>
        <taxon>Alphaproteobacteria</taxon>
        <taxon>Hyphomicrobiales</taxon>
        <taxon>Propylenellaceae</taxon>
        <taxon>Propylenella</taxon>
    </lineage>
</organism>
<accession>A0A964T7M3</accession>
<feature type="region of interest" description="Disordered" evidence="1">
    <location>
        <begin position="28"/>
        <end position="54"/>
    </location>
</feature>
<name>A0A964T7M3_9HYPH</name>
<dbReference type="Proteomes" id="UP000773614">
    <property type="component" value="Unassembled WGS sequence"/>
</dbReference>
<keyword evidence="2" id="KW-0732">Signal</keyword>
<evidence type="ECO:0000313" key="4">
    <source>
        <dbReference type="Proteomes" id="UP000773614"/>
    </source>
</evidence>
<dbReference type="RefSeq" id="WP_161141723.1">
    <property type="nucleotide sequence ID" value="NZ_SPKJ01000071.1"/>
</dbReference>
<keyword evidence="4" id="KW-1185">Reference proteome</keyword>
<dbReference type="InterPro" id="IPR018588">
    <property type="entry name" value="Dihaem_cytochrome-c"/>
</dbReference>
<dbReference type="OrthoDB" id="5296814at2"/>
<sequence length="184" mass="19016">MKPYAFPLVAIALAGCAVLAAQTTAVPQSAGGTAREAPASPPAGSADPATAAAPPVTGGEAFAAECGTCHLPYLPAFLPARSWEAITSDLAHHFGEDASLDAATTRAITDYLVANAADASRRSRRFLRGIDAGETPLRITGTPWWQSAHREVSARHFASDKVKTPSNCAACHRAAVSGSFDDDD</sequence>
<feature type="chain" id="PRO_5037010428" evidence="2">
    <location>
        <begin position="21"/>
        <end position="184"/>
    </location>
</feature>
<evidence type="ECO:0000313" key="3">
    <source>
        <dbReference type="EMBL" id="MYZ49382.1"/>
    </source>
</evidence>
<dbReference type="InterPro" id="IPR036280">
    <property type="entry name" value="Multihaem_cyt_sf"/>
</dbReference>
<dbReference type="SUPFAM" id="SSF48695">
    <property type="entry name" value="Multiheme cytochromes"/>
    <property type="match status" value="1"/>
</dbReference>
<evidence type="ECO:0000256" key="2">
    <source>
        <dbReference type="SAM" id="SignalP"/>
    </source>
</evidence>
<dbReference type="AlphaFoldDB" id="A0A964T7M3"/>
<evidence type="ECO:0000256" key="1">
    <source>
        <dbReference type="SAM" id="MobiDB-lite"/>
    </source>
</evidence>
<proteinExistence type="predicted"/>
<comment type="caution">
    <text evidence="3">The sequence shown here is derived from an EMBL/GenBank/DDBJ whole genome shotgun (WGS) entry which is preliminary data.</text>
</comment>
<reference evidence="3" key="1">
    <citation type="submission" date="2019-03" db="EMBL/GenBank/DDBJ databases">
        <title>Afifella sp. nov., isolated from activated sludge.</title>
        <authorList>
            <person name="Li Q."/>
            <person name="Liu Y."/>
        </authorList>
    </citation>
    <scope>NUCLEOTIDE SEQUENCE</scope>
    <source>
        <strain evidence="3">L72</strain>
    </source>
</reference>
<protein>
    <submittedName>
        <fullName evidence="3">Cytochrome C</fullName>
    </submittedName>
</protein>
<gene>
    <name evidence="3" type="ORF">E4O86_16860</name>
</gene>
<feature type="signal peptide" evidence="2">
    <location>
        <begin position="1"/>
        <end position="20"/>
    </location>
</feature>
<dbReference type="EMBL" id="SPKJ01000071">
    <property type="protein sequence ID" value="MYZ49382.1"/>
    <property type="molecule type" value="Genomic_DNA"/>
</dbReference>
<dbReference type="Pfam" id="PF09626">
    <property type="entry name" value="DHC"/>
    <property type="match status" value="1"/>
</dbReference>